<dbReference type="EMBL" id="JAGMVJ010000003">
    <property type="protein sequence ID" value="KAH7092586.1"/>
    <property type="molecule type" value="Genomic_DNA"/>
</dbReference>
<comment type="caution">
    <text evidence="1">The sequence shown here is derived from an EMBL/GenBank/DDBJ whole genome shotgun (WGS) entry which is preliminary data.</text>
</comment>
<name>A0A8K0RH12_9PLEO</name>
<evidence type="ECO:0000313" key="2">
    <source>
        <dbReference type="Proteomes" id="UP000813461"/>
    </source>
</evidence>
<dbReference type="Proteomes" id="UP000813461">
    <property type="component" value="Unassembled WGS sequence"/>
</dbReference>
<accession>A0A8K0RH12</accession>
<reference evidence="1" key="1">
    <citation type="journal article" date="2021" name="Nat. Commun.">
        <title>Genetic determinants of endophytism in the Arabidopsis root mycobiome.</title>
        <authorList>
            <person name="Mesny F."/>
            <person name="Miyauchi S."/>
            <person name="Thiergart T."/>
            <person name="Pickel B."/>
            <person name="Atanasova L."/>
            <person name="Karlsson M."/>
            <person name="Huettel B."/>
            <person name="Barry K.W."/>
            <person name="Haridas S."/>
            <person name="Chen C."/>
            <person name="Bauer D."/>
            <person name="Andreopoulos W."/>
            <person name="Pangilinan J."/>
            <person name="LaButti K."/>
            <person name="Riley R."/>
            <person name="Lipzen A."/>
            <person name="Clum A."/>
            <person name="Drula E."/>
            <person name="Henrissat B."/>
            <person name="Kohler A."/>
            <person name="Grigoriev I.V."/>
            <person name="Martin F.M."/>
            <person name="Hacquard S."/>
        </authorList>
    </citation>
    <scope>NUCLEOTIDE SEQUENCE</scope>
    <source>
        <strain evidence="1">MPI-SDFR-AT-0120</strain>
    </source>
</reference>
<proteinExistence type="predicted"/>
<keyword evidence="2" id="KW-1185">Reference proteome</keyword>
<sequence>MSQGSFQAGPEGPCRAASPSLHGLNGCRGERDFRLLFAAPEGRLPSCPWYPCPYRLQSAARNTPELAAPELQACGDELAATSFSSPSPHRGDRQRLDGQRHSKLLQHTRHPEGPRLATQAWCSPRRTAHENVPLYGKHASSPTAARRFCRWPKFQRRAQPASDHTMSCTACLIKHSEPLGDPDGFRSSRLEHTDIFICQGDEEVA</sequence>
<evidence type="ECO:0000313" key="1">
    <source>
        <dbReference type="EMBL" id="KAH7092586.1"/>
    </source>
</evidence>
<dbReference type="AlphaFoldDB" id="A0A8K0RH12"/>
<gene>
    <name evidence="1" type="ORF">FB567DRAFT_545733</name>
</gene>
<organism evidence="1 2">
    <name type="scientific">Paraphoma chrysanthemicola</name>
    <dbReference type="NCBI Taxonomy" id="798071"/>
    <lineage>
        <taxon>Eukaryota</taxon>
        <taxon>Fungi</taxon>
        <taxon>Dikarya</taxon>
        <taxon>Ascomycota</taxon>
        <taxon>Pezizomycotina</taxon>
        <taxon>Dothideomycetes</taxon>
        <taxon>Pleosporomycetidae</taxon>
        <taxon>Pleosporales</taxon>
        <taxon>Pleosporineae</taxon>
        <taxon>Phaeosphaeriaceae</taxon>
        <taxon>Paraphoma</taxon>
    </lineage>
</organism>
<protein>
    <submittedName>
        <fullName evidence="1">Uncharacterized protein</fullName>
    </submittedName>
</protein>